<reference evidence="6 7" key="2">
    <citation type="submission" date="2019-01" db="EMBL/GenBank/DDBJ databases">
        <title>The decoding of complex shrimp genome reveals the adaptation for benthos swimmer, frequently molting mechanism and breeding impact on genome.</title>
        <authorList>
            <person name="Sun Y."/>
            <person name="Gao Y."/>
            <person name="Yu Y."/>
        </authorList>
    </citation>
    <scope>NUCLEOTIDE SEQUENCE [LARGE SCALE GENOMIC DNA]</scope>
    <source>
        <tissue evidence="6">Muscle</tissue>
    </source>
</reference>
<dbReference type="GO" id="GO:0003689">
    <property type="term" value="F:DNA clamp loader activity"/>
    <property type="evidence" value="ECO:0007669"/>
    <property type="project" value="TreeGrafter"/>
</dbReference>
<dbReference type="Gene3D" id="1.10.8.60">
    <property type="match status" value="1"/>
</dbReference>
<name>A0A423TCW1_PENVA</name>
<protein>
    <recommendedName>
        <fullName evidence="8">Oplophorus-luciferin 2-monooxygenase non-catalytic subunit</fullName>
    </recommendedName>
</protein>
<evidence type="ECO:0008006" key="8">
    <source>
        <dbReference type="Google" id="ProtNLM"/>
    </source>
</evidence>
<dbReference type="Proteomes" id="UP000283509">
    <property type="component" value="Unassembled WGS sequence"/>
</dbReference>
<dbReference type="PROSITE" id="PS51450">
    <property type="entry name" value="LRR"/>
    <property type="match status" value="1"/>
</dbReference>
<dbReference type="InterPro" id="IPR027417">
    <property type="entry name" value="P-loop_NTPase"/>
</dbReference>
<keyword evidence="7" id="KW-1185">Reference proteome</keyword>
<dbReference type="PANTHER" id="PTHR11669:SF9">
    <property type="entry name" value="REPLICATION FACTOR C SUBUNIT 5"/>
    <property type="match status" value="1"/>
</dbReference>
<dbReference type="FunFam" id="1.10.8.60:FF:000028">
    <property type="entry name" value="Replication factor C subunit 5"/>
    <property type="match status" value="1"/>
</dbReference>
<dbReference type="EMBL" id="QCYY01001915">
    <property type="protein sequence ID" value="ROT74282.1"/>
    <property type="molecule type" value="Genomic_DNA"/>
</dbReference>
<dbReference type="InterPro" id="IPR050238">
    <property type="entry name" value="DNA_Rep/Repair_Clamp_Loader"/>
</dbReference>
<keyword evidence="4" id="KW-0067">ATP-binding</keyword>
<reference evidence="6 7" key="1">
    <citation type="submission" date="2018-04" db="EMBL/GenBank/DDBJ databases">
        <authorList>
            <person name="Zhang X."/>
            <person name="Yuan J."/>
            <person name="Li F."/>
            <person name="Xiang J."/>
        </authorList>
    </citation>
    <scope>NUCLEOTIDE SEQUENCE [LARGE SCALE GENOMIC DNA]</scope>
    <source>
        <tissue evidence="6">Muscle</tissue>
    </source>
</reference>
<dbReference type="CDD" id="cd18140">
    <property type="entry name" value="HLD_clamp_RFC"/>
    <property type="match status" value="1"/>
</dbReference>
<dbReference type="InterPro" id="IPR003591">
    <property type="entry name" value="Leu-rich_rpt_typical-subtyp"/>
</dbReference>
<organism evidence="6 7">
    <name type="scientific">Penaeus vannamei</name>
    <name type="common">Whiteleg shrimp</name>
    <name type="synonym">Litopenaeus vannamei</name>
    <dbReference type="NCBI Taxonomy" id="6689"/>
    <lineage>
        <taxon>Eukaryota</taxon>
        <taxon>Metazoa</taxon>
        <taxon>Ecdysozoa</taxon>
        <taxon>Arthropoda</taxon>
        <taxon>Crustacea</taxon>
        <taxon>Multicrustacea</taxon>
        <taxon>Malacostraca</taxon>
        <taxon>Eumalacostraca</taxon>
        <taxon>Eucarida</taxon>
        <taxon>Decapoda</taxon>
        <taxon>Dendrobranchiata</taxon>
        <taxon>Penaeoidea</taxon>
        <taxon>Penaeidae</taxon>
        <taxon>Penaeus</taxon>
    </lineage>
</organism>
<dbReference type="GO" id="GO:0005524">
    <property type="term" value="F:ATP binding"/>
    <property type="evidence" value="ECO:0007669"/>
    <property type="project" value="UniProtKB-KW"/>
</dbReference>
<comment type="caution">
    <text evidence="6">The sequence shown here is derived from an EMBL/GenBank/DDBJ whole genome shotgun (WGS) entry which is preliminary data.</text>
</comment>
<dbReference type="PANTHER" id="PTHR11669">
    <property type="entry name" value="REPLICATION FACTOR C / DNA POLYMERASE III GAMMA-TAU SUBUNIT"/>
    <property type="match status" value="1"/>
</dbReference>
<keyword evidence="1" id="KW-0433">Leucine-rich repeat</keyword>
<dbReference type="GO" id="GO:0005634">
    <property type="term" value="C:nucleus"/>
    <property type="evidence" value="ECO:0007669"/>
    <property type="project" value="TreeGrafter"/>
</dbReference>
<evidence type="ECO:0000256" key="3">
    <source>
        <dbReference type="ARBA" id="ARBA00022741"/>
    </source>
</evidence>
<feature type="signal peptide" evidence="5">
    <location>
        <begin position="1"/>
        <end position="19"/>
    </location>
</feature>
<evidence type="ECO:0000256" key="2">
    <source>
        <dbReference type="ARBA" id="ARBA00022737"/>
    </source>
</evidence>
<evidence type="ECO:0000256" key="5">
    <source>
        <dbReference type="SAM" id="SignalP"/>
    </source>
</evidence>
<keyword evidence="3" id="KW-0547">Nucleotide-binding</keyword>
<keyword evidence="5" id="KW-0732">Signal</keyword>
<evidence type="ECO:0000313" key="7">
    <source>
        <dbReference type="Proteomes" id="UP000283509"/>
    </source>
</evidence>
<dbReference type="STRING" id="6689.A0A423TCW1"/>
<evidence type="ECO:0000313" key="6">
    <source>
        <dbReference type="EMBL" id="ROT74282.1"/>
    </source>
</evidence>
<dbReference type="GO" id="GO:0005663">
    <property type="term" value="C:DNA replication factor C complex"/>
    <property type="evidence" value="ECO:0007669"/>
    <property type="project" value="TreeGrafter"/>
</dbReference>
<dbReference type="InterPro" id="IPR001611">
    <property type="entry name" value="Leu-rich_rpt"/>
</dbReference>
<evidence type="ECO:0000256" key="4">
    <source>
        <dbReference type="ARBA" id="ARBA00022840"/>
    </source>
</evidence>
<dbReference type="SMART" id="SM00369">
    <property type="entry name" value="LRR_TYP"/>
    <property type="match status" value="3"/>
</dbReference>
<accession>A0A423TCW1</accession>
<dbReference type="GO" id="GO:0006281">
    <property type="term" value="P:DNA repair"/>
    <property type="evidence" value="ECO:0007669"/>
    <property type="project" value="TreeGrafter"/>
</dbReference>
<dbReference type="SUPFAM" id="SSF52058">
    <property type="entry name" value="L domain-like"/>
    <property type="match status" value="1"/>
</dbReference>
<dbReference type="InterPro" id="IPR047854">
    <property type="entry name" value="RFC_lid"/>
</dbReference>
<dbReference type="GO" id="GO:0009966">
    <property type="term" value="P:regulation of signal transduction"/>
    <property type="evidence" value="ECO:0007669"/>
    <property type="project" value="UniProtKB-ARBA"/>
</dbReference>
<dbReference type="AlphaFoldDB" id="A0A423TCW1"/>
<dbReference type="InterPro" id="IPR032675">
    <property type="entry name" value="LRR_dom_sf"/>
</dbReference>
<sequence length="404" mass="45024">MSRWGILALLLSLITICQGGDGGTPSHGFHGFRDLPCPNAEDILPCTCNADENSRMDMDCSHVESEEQLERVFSATFPFSTFRNFTIFNNTFLTLLRNQSLGTASFTGVYFTNSVLEMVEPYALSNSFATAQVINMQKNLLVSFPFETLPSFTSLLELDLSDNRLTVPPLESETLLMLDLSNNEITNVSATAFSAVPQLSEIDLSGNQIPQIQTGTFAGHHNLYHVSLESNILKYIPEGAIQLTSIVEKFTENVRFCLICNYLSKIIPAIQSRCTRFRFGPLSSEQILPRLNHVIEEESVPVTEDGKKALLALSGGDMRKVLNILQSTAMAYNEVSEDNVYTCVGHPLRSDITNIINWMLNEDFQLAYKSILLTVITWCNVTNFFPMMLGSSLQATESCLYNLN</sequence>
<dbReference type="Pfam" id="PF13855">
    <property type="entry name" value="LRR_8"/>
    <property type="match status" value="1"/>
</dbReference>
<evidence type="ECO:0000256" key="1">
    <source>
        <dbReference type="ARBA" id="ARBA00022614"/>
    </source>
</evidence>
<dbReference type="Gene3D" id="3.80.10.10">
    <property type="entry name" value="Ribonuclease Inhibitor"/>
    <property type="match status" value="2"/>
</dbReference>
<dbReference type="OrthoDB" id="6343752at2759"/>
<keyword evidence="2" id="KW-0677">Repeat</keyword>
<proteinExistence type="predicted"/>
<dbReference type="SUPFAM" id="SSF52540">
    <property type="entry name" value="P-loop containing nucleoside triphosphate hydrolases"/>
    <property type="match status" value="1"/>
</dbReference>
<feature type="chain" id="PRO_5019069690" description="Oplophorus-luciferin 2-monooxygenase non-catalytic subunit" evidence="5">
    <location>
        <begin position="20"/>
        <end position="404"/>
    </location>
</feature>
<gene>
    <name evidence="6" type="ORF">C7M84_007215</name>
</gene>
<dbReference type="Gene3D" id="3.40.50.300">
    <property type="entry name" value="P-loop containing nucleotide triphosphate hydrolases"/>
    <property type="match status" value="1"/>
</dbReference>
<dbReference type="GO" id="GO:0006261">
    <property type="term" value="P:DNA-templated DNA replication"/>
    <property type="evidence" value="ECO:0007669"/>
    <property type="project" value="TreeGrafter"/>
</dbReference>